<dbReference type="GO" id="GO:0002161">
    <property type="term" value="F:aminoacyl-tRNA deacylase activity"/>
    <property type="evidence" value="ECO:0007669"/>
    <property type="project" value="InterPro"/>
</dbReference>
<dbReference type="InterPro" id="IPR036754">
    <property type="entry name" value="YbaK/aa-tRNA-synt-asso_dom_sf"/>
</dbReference>
<protein>
    <recommendedName>
        <fullName evidence="1">YbaK/aminoacyl-tRNA synthetase-associated domain-containing protein</fullName>
    </recommendedName>
</protein>
<dbReference type="Proteomes" id="UP000253941">
    <property type="component" value="Unassembled WGS sequence"/>
</dbReference>
<organism evidence="2 3">
    <name type="scientific">Ferruginivarius sediminum</name>
    <dbReference type="NCBI Taxonomy" id="2661937"/>
    <lineage>
        <taxon>Bacteria</taxon>
        <taxon>Pseudomonadati</taxon>
        <taxon>Pseudomonadota</taxon>
        <taxon>Alphaproteobacteria</taxon>
        <taxon>Rhodospirillales</taxon>
        <taxon>Rhodospirillaceae</taxon>
        <taxon>Ferruginivarius</taxon>
    </lineage>
</organism>
<comment type="caution">
    <text evidence="2">The sequence shown here is derived from an EMBL/GenBank/DDBJ whole genome shotgun (WGS) entry which is preliminary data.</text>
</comment>
<name>A0A369TDI5_9PROT</name>
<reference evidence="2 3" key="1">
    <citation type="submission" date="2018-07" db="EMBL/GenBank/DDBJ databases">
        <title>Venubactetium sediminum gen. nov., sp. nov., isolated from a marine solar saltern.</title>
        <authorList>
            <person name="Wang S."/>
        </authorList>
    </citation>
    <scope>NUCLEOTIDE SEQUENCE [LARGE SCALE GENOMIC DNA]</scope>
    <source>
        <strain evidence="2 3">WD2A32</strain>
    </source>
</reference>
<dbReference type="Pfam" id="PF04073">
    <property type="entry name" value="tRNA_edit"/>
    <property type="match status" value="1"/>
</dbReference>
<dbReference type="Gene3D" id="3.90.960.10">
    <property type="entry name" value="YbaK/aminoacyl-tRNA synthetase-associated domain"/>
    <property type="match status" value="1"/>
</dbReference>
<sequence length="166" mass="17509">MTASQTIARFLSDSGVSAAARSHPRSATAAQAAHFAHVPETAFAKAVVLKDDDGFFLAVLPASRSIVLGGLWRETHRPARLAEEAEIAGLFPDCDLGAVPPFGAAYGLDVLVDDSLLREPTVYCEGGDHETLLEVSGADFAKLMASARHGTFAQYRDADSLSAHPS</sequence>
<evidence type="ECO:0000313" key="3">
    <source>
        <dbReference type="Proteomes" id="UP000253941"/>
    </source>
</evidence>
<evidence type="ECO:0000259" key="1">
    <source>
        <dbReference type="Pfam" id="PF04073"/>
    </source>
</evidence>
<evidence type="ECO:0000313" key="2">
    <source>
        <dbReference type="EMBL" id="RDD63379.1"/>
    </source>
</evidence>
<keyword evidence="3" id="KW-1185">Reference proteome</keyword>
<accession>A0A369TDI5</accession>
<dbReference type="CDD" id="cd04332">
    <property type="entry name" value="YbaK_like"/>
    <property type="match status" value="1"/>
</dbReference>
<proteinExistence type="predicted"/>
<dbReference type="SUPFAM" id="SSF55826">
    <property type="entry name" value="YbaK/ProRS associated domain"/>
    <property type="match status" value="1"/>
</dbReference>
<dbReference type="InterPro" id="IPR007214">
    <property type="entry name" value="YbaK/aa-tRNA-synth-assoc-dom"/>
</dbReference>
<dbReference type="EMBL" id="QPMH01000002">
    <property type="protein sequence ID" value="RDD63379.1"/>
    <property type="molecule type" value="Genomic_DNA"/>
</dbReference>
<dbReference type="AlphaFoldDB" id="A0A369TDI5"/>
<feature type="domain" description="YbaK/aminoacyl-tRNA synthetase-associated" evidence="1">
    <location>
        <begin position="23"/>
        <end position="143"/>
    </location>
</feature>
<dbReference type="RefSeq" id="WP_114580633.1">
    <property type="nucleotide sequence ID" value="NZ_QPMH01000002.1"/>
</dbReference>
<gene>
    <name evidence="2" type="ORF">DRB17_02740</name>
</gene>